<sequence length="263" mass="29032">MTDLWVMLEAHHNTHFSPLFKGDSNRPNFSVKNPRERPGPGFEHPTAEWIPSMICPLVSPALWSFRIASAALYRGSCVVSAECKHPTLARSRTTDPMCPVSAQTGQEKASTGPARSPTPPFLRFLPKFLPGSSPVEVCLPSRRKARSRNRRKGKSVKFTTEERRGGLHPTEPLPYENPKRVWVNKRVRDDLETQGEGMQRPKKIPSGTVHPDPTLSSGKKSPTREHPVSQTETKVPGNTVSLKGKAAAALRPLAAASNLDLLR</sequence>
<feature type="region of interest" description="Disordered" evidence="1">
    <location>
        <begin position="192"/>
        <end position="246"/>
    </location>
</feature>
<dbReference type="Proteomes" id="UP000770661">
    <property type="component" value="Unassembled WGS sequence"/>
</dbReference>
<protein>
    <submittedName>
        <fullName evidence="2">Uncharacterized protein</fullName>
    </submittedName>
</protein>
<feature type="compositionally biased region" description="Polar residues" evidence="1">
    <location>
        <begin position="228"/>
        <end position="241"/>
    </location>
</feature>
<feature type="region of interest" description="Disordered" evidence="1">
    <location>
        <begin position="141"/>
        <end position="178"/>
    </location>
</feature>
<proteinExistence type="predicted"/>
<organism evidence="2 3">
    <name type="scientific">Chionoecetes opilio</name>
    <name type="common">Atlantic snow crab</name>
    <name type="synonym">Cancer opilio</name>
    <dbReference type="NCBI Taxonomy" id="41210"/>
    <lineage>
        <taxon>Eukaryota</taxon>
        <taxon>Metazoa</taxon>
        <taxon>Ecdysozoa</taxon>
        <taxon>Arthropoda</taxon>
        <taxon>Crustacea</taxon>
        <taxon>Multicrustacea</taxon>
        <taxon>Malacostraca</taxon>
        <taxon>Eumalacostraca</taxon>
        <taxon>Eucarida</taxon>
        <taxon>Decapoda</taxon>
        <taxon>Pleocyemata</taxon>
        <taxon>Brachyura</taxon>
        <taxon>Eubrachyura</taxon>
        <taxon>Majoidea</taxon>
        <taxon>Majidae</taxon>
        <taxon>Chionoecetes</taxon>
    </lineage>
</organism>
<name>A0A8J4Y701_CHIOP</name>
<feature type="region of interest" description="Disordered" evidence="1">
    <location>
        <begin position="90"/>
        <end position="119"/>
    </location>
</feature>
<comment type="caution">
    <text evidence="2">The sequence shown here is derived from an EMBL/GenBank/DDBJ whole genome shotgun (WGS) entry which is preliminary data.</text>
</comment>
<keyword evidence="3" id="KW-1185">Reference proteome</keyword>
<evidence type="ECO:0000313" key="2">
    <source>
        <dbReference type="EMBL" id="KAG0718386.1"/>
    </source>
</evidence>
<feature type="region of interest" description="Disordered" evidence="1">
    <location>
        <begin position="17"/>
        <end position="40"/>
    </location>
</feature>
<accession>A0A8J4Y701</accession>
<dbReference type="AlphaFoldDB" id="A0A8J4Y701"/>
<dbReference type="EMBL" id="JACEEZ010016127">
    <property type="protein sequence ID" value="KAG0718386.1"/>
    <property type="molecule type" value="Genomic_DNA"/>
</dbReference>
<evidence type="ECO:0000313" key="3">
    <source>
        <dbReference type="Proteomes" id="UP000770661"/>
    </source>
</evidence>
<reference evidence="2" key="1">
    <citation type="submission" date="2020-07" db="EMBL/GenBank/DDBJ databases">
        <title>The High-quality genome of the commercially important snow crab, Chionoecetes opilio.</title>
        <authorList>
            <person name="Jeong J.-H."/>
            <person name="Ryu S."/>
        </authorList>
    </citation>
    <scope>NUCLEOTIDE SEQUENCE</scope>
    <source>
        <strain evidence="2">MADBK_172401_WGS</strain>
        <tissue evidence="2">Digestive gland</tissue>
    </source>
</reference>
<feature type="compositionally biased region" description="Basic residues" evidence="1">
    <location>
        <begin position="141"/>
        <end position="155"/>
    </location>
</feature>
<evidence type="ECO:0000256" key="1">
    <source>
        <dbReference type="SAM" id="MobiDB-lite"/>
    </source>
</evidence>
<gene>
    <name evidence="2" type="ORF">GWK47_052479</name>
</gene>